<evidence type="ECO:0008006" key="2">
    <source>
        <dbReference type="Google" id="ProtNLM"/>
    </source>
</evidence>
<accession>A0A6S6S9D1</accession>
<name>A0A6S6S9D1_9BACT</name>
<dbReference type="PANTHER" id="PTHR33639:SF2">
    <property type="entry name" value="DUF393 DOMAIN-CONTAINING PROTEIN"/>
    <property type="match status" value="1"/>
</dbReference>
<dbReference type="Pfam" id="PF04134">
    <property type="entry name" value="DCC1-like"/>
    <property type="match status" value="1"/>
</dbReference>
<dbReference type="AlphaFoldDB" id="A0A6S6S9D1"/>
<dbReference type="EMBL" id="CACVAR010000034">
    <property type="protein sequence ID" value="CAA6799213.1"/>
    <property type="molecule type" value="Genomic_DNA"/>
</dbReference>
<dbReference type="PANTHER" id="PTHR33639">
    <property type="entry name" value="THIOL-DISULFIDE OXIDOREDUCTASE DCC"/>
    <property type="match status" value="1"/>
</dbReference>
<gene>
    <name evidence="1" type="ORF">HELGO_WM29972</name>
</gene>
<dbReference type="GO" id="GO:0015035">
    <property type="term" value="F:protein-disulfide reductase activity"/>
    <property type="evidence" value="ECO:0007669"/>
    <property type="project" value="InterPro"/>
</dbReference>
<protein>
    <recommendedName>
        <fullName evidence="2">Thiol-disulfide oxidoreductase</fullName>
    </recommendedName>
</protein>
<proteinExistence type="predicted"/>
<reference evidence="1" key="1">
    <citation type="submission" date="2020-01" db="EMBL/GenBank/DDBJ databases">
        <authorList>
            <person name="Meier V. D."/>
            <person name="Meier V D."/>
        </authorList>
    </citation>
    <scope>NUCLEOTIDE SEQUENCE</scope>
    <source>
        <strain evidence="1">HLG_WM_MAG_03</strain>
    </source>
</reference>
<dbReference type="InterPro" id="IPR007263">
    <property type="entry name" value="DCC1-like"/>
</dbReference>
<dbReference type="InterPro" id="IPR052927">
    <property type="entry name" value="DCC_oxidoreductase"/>
</dbReference>
<evidence type="ECO:0000313" key="1">
    <source>
        <dbReference type="EMBL" id="CAA6799213.1"/>
    </source>
</evidence>
<organism evidence="1">
    <name type="scientific">uncultured Sulfurovum sp</name>
    <dbReference type="NCBI Taxonomy" id="269237"/>
    <lineage>
        <taxon>Bacteria</taxon>
        <taxon>Pseudomonadati</taxon>
        <taxon>Campylobacterota</taxon>
        <taxon>Epsilonproteobacteria</taxon>
        <taxon>Campylobacterales</taxon>
        <taxon>Sulfurovaceae</taxon>
        <taxon>Sulfurovum</taxon>
        <taxon>environmental samples</taxon>
    </lineage>
</organism>
<sequence length="141" mass="16769">MTEIETFTNKYKNHNIVLFDGVCNFCEASVNFIIKLDGQKQFHFMVQSCEEAQSFLVEHQLQELDSIILFSNGKVYIHSDAALQIAKKLDGYYKYLYVFRFLPKVFRDWVYKLVAKYRYRIFGKKESCMMPSDELKERFLG</sequence>